<dbReference type="InterPro" id="IPR008514">
    <property type="entry name" value="T6SS_Hcp"/>
</dbReference>
<dbReference type="Proteomes" id="UP000322184">
    <property type="component" value="Unassembled WGS sequence"/>
</dbReference>
<dbReference type="RefSeq" id="WP_083451954.1">
    <property type="nucleotide sequence ID" value="NZ_CAWPFF010000066.1"/>
</dbReference>
<dbReference type="Pfam" id="PF05638">
    <property type="entry name" value="T6SS_HCP"/>
    <property type="match status" value="1"/>
</dbReference>
<proteinExistence type="predicted"/>
<dbReference type="Gene3D" id="2.30.110.20">
    <property type="entry name" value="Hcp1-like"/>
    <property type="match status" value="1"/>
</dbReference>
<organism evidence="2 3">
    <name type="scientific">Photorhabdus heterorhabditis</name>
    <dbReference type="NCBI Taxonomy" id="880156"/>
    <lineage>
        <taxon>Bacteria</taxon>
        <taxon>Pseudomonadati</taxon>
        <taxon>Pseudomonadota</taxon>
        <taxon>Gammaproteobacteria</taxon>
        <taxon>Enterobacterales</taxon>
        <taxon>Morganellaceae</taxon>
        <taxon>Photorhabdus</taxon>
    </lineage>
</organism>
<evidence type="ECO:0000313" key="3">
    <source>
        <dbReference type="Proteomes" id="UP000322184"/>
    </source>
</evidence>
<gene>
    <name evidence="2" type="ORF">F0L16_13775</name>
</gene>
<sequence length="174" mass="19167">MMNNSIYLDIKDVSGECKDSNHPNGIDVHTFKWELSQPVETGSGGGGGSGRAKIHSLVVYARMDKAMPTLMQKLAQGAHLPEVKLTMRKAGNEQQEFTTITLESALLDSIELVDFNRDIPHLTEGSTAIKPGTIGVKYSFSPNKAKVIYKEQDNEGKSGAEVEFKWNTQTNRPE</sequence>
<feature type="compositionally biased region" description="Basic and acidic residues" evidence="1">
    <location>
        <begin position="152"/>
        <end position="164"/>
    </location>
</feature>
<dbReference type="PANTHER" id="PTHR36152:SF5">
    <property type="entry name" value="PROTEIN HCP1"/>
    <property type="match status" value="1"/>
</dbReference>
<dbReference type="PANTHER" id="PTHR36152">
    <property type="entry name" value="CYTOPLASMIC PROTEIN-RELATED"/>
    <property type="match status" value="1"/>
</dbReference>
<accession>A0A5B0WIW8</accession>
<dbReference type="InterPro" id="IPR036624">
    <property type="entry name" value="Hcp1-lik_sf"/>
</dbReference>
<protein>
    <submittedName>
        <fullName evidence="2">Type VI secretion system tube protein Hcp</fullName>
    </submittedName>
</protein>
<name>A0A5B0WIW8_9GAMM</name>
<dbReference type="STRING" id="880156.AM629_17820"/>
<dbReference type="AlphaFoldDB" id="A0A5B0WIW8"/>
<comment type="caution">
    <text evidence="2">The sequence shown here is derived from an EMBL/GenBank/DDBJ whole genome shotgun (WGS) entry which is preliminary data.</text>
</comment>
<feature type="region of interest" description="Disordered" evidence="1">
    <location>
        <begin position="152"/>
        <end position="174"/>
    </location>
</feature>
<reference evidence="2 3" key="1">
    <citation type="submission" date="2019-09" db="EMBL/GenBank/DDBJ databases">
        <title>Whole genome sequence of Photorhabdus heterorhabditis strain ETL (Enterobacteriales: Enterobacteriaceae) a bacterial symbiont of Heterorhabditis zealandica strain ETL (Rhabditida: Heterorhabditidae).</title>
        <authorList>
            <person name="Lulamba T.E."/>
            <person name="Serepa-Dlamini M.H."/>
        </authorList>
    </citation>
    <scope>NUCLEOTIDE SEQUENCE [LARGE SCALE GENOMIC DNA]</scope>
    <source>
        <strain evidence="2 3">ETL</strain>
    </source>
</reference>
<evidence type="ECO:0000256" key="1">
    <source>
        <dbReference type="SAM" id="MobiDB-lite"/>
    </source>
</evidence>
<dbReference type="EMBL" id="VTUW01000026">
    <property type="protein sequence ID" value="KAA1186398.1"/>
    <property type="molecule type" value="Genomic_DNA"/>
</dbReference>
<evidence type="ECO:0000313" key="2">
    <source>
        <dbReference type="EMBL" id="KAA1186398.1"/>
    </source>
</evidence>
<dbReference type="SUPFAM" id="SSF141452">
    <property type="entry name" value="Hcp1-like"/>
    <property type="match status" value="1"/>
</dbReference>
<dbReference type="InterPro" id="IPR053165">
    <property type="entry name" value="HSI-I_assembly_Hcp1"/>
</dbReference>